<keyword evidence="2 6" id="KW-0889">Transcription antitermination</keyword>
<evidence type="ECO:0000256" key="6">
    <source>
        <dbReference type="HAMAP-Rule" id="MF_00073"/>
    </source>
</evidence>
<accession>A0A9X2L7H6</accession>
<dbReference type="SUPFAM" id="SSF48013">
    <property type="entry name" value="NusB-like"/>
    <property type="match status" value="1"/>
</dbReference>
<protein>
    <recommendedName>
        <fullName evidence="6">Transcription antitermination protein NusB</fullName>
    </recommendedName>
    <alternativeName>
        <fullName evidence="6">Antitermination factor NusB</fullName>
    </alternativeName>
</protein>
<name>A0A9X2L7H6_9BACT</name>
<dbReference type="InterPro" id="IPR011605">
    <property type="entry name" value="NusB_fam"/>
</dbReference>
<evidence type="ECO:0000313" key="9">
    <source>
        <dbReference type="Proteomes" id="UP001139125"/>
    </source>
</evidence>
<dbReference type="InterPro" id="IPR006027">
    <property type="entry name" value="NusB_RsmB_TIM44"/>
</dbReference>
<dbReference type="GO" id="GO:0031564">
    <property type="term" value="P:transcription antitermination"/>
    <property type="evidence" value="ECO:0007669"/>
    <property type="project" value="UniProtKB-KW"/>
</dbReference>
<sequence>MINRRQVRETVLKAIYALQLGKDSTQHVADTIIKKADFTKEKDLRRFAEKLFFETIDHEEELDEVIVDHIKNWDINRLALIDRMILKMAICEFIYFEEIPTKVSINEAIELAKRYSTAKSGRFINGILDAALSDLNEKGRINKKGRGLIQKTLGNN</sequence>
<dbReference type="CDD" id="cd00619">
    <property type="entry name" value="Terminator_NusB"/>
    <property type="match status" value="1"/>
</dbReference>
<evidence type="ECO:0000256" key="1">
    <source>
        <dbReference type="ARBA" id="ARBA00005952"/>
    </source>
</evidence>
<evidence type="ECO:0000256" key="5">
    <source>
        <dbReference type="ARBA" id="ARBA00023163"/>
    </source>
</evidence>
<gene>
    <name evidence="6 8" type="primary">nusB</name>
    <name evidence="8" type="ORF">NM125_15285</name>
</gene>
<dbReference type="RefSeq" id="WP_255135853.1">
    <property type="nucleotide sequence ID" value="NZ_JANDBC010000003.1"/>
</dbReference>
<dbReference type="PANTHER" id="PTHR11078">
    <property type="entry name" value="N UTILIZATION SUBSTANCE PROTEIN B-RELATED"/>
    <property type="match status" value="1"/>
</dbReference>
<comment type="similarity">
    <text evidence="1 6">Belongs to the NusB family.</text>
</comment>
<evidence type="ECO:0000313" key="8">
    <source>
        <dbReference type="EMBL" id="MCP9292953.1"/>
    </source>
</evidence>
<evidence type="ECO:0000256" key="2">
    <source>
        <dbReference type="ARBA" id="ARBA00022814"/>
    </source>
</evidence>
<keyword evidence="5 6" id="KW-0804">Transcription</keyword>
<feature type="domain" description="NusB/RsmB/TIM44" evidence="7">
    <location>
        <begin position="6"/>
        <end position="131"/>
    </location>
</feature>
<dbReference type="Pfam" id="PF01029">
    <property type="entry name" value="NusB"/>
    <property type="match status" value="1"/>
</dbReference>
<dbReference type="GO" id="GO:0005829">
    <property type="term" value="C:cytosol"/>
    <property type="evidence" value="ECO:0007669"/>
    <property type="project" value="TreeGrafter"/>
</dbReference>
<keyword evidence="4 6" id="KW-0805">Transcription regulation</keyword>
<dbReference type="GO" id="GO:0003723">
    <property type="term" value="F:RNA binding"/>
    <property type="evidence" value="ECO:0007669"/>
    <property type="project" value="UniProtKB-UniRule"/>
</dbReference>
<dbReference type="NCBIfam" id="TIGR01951">
    <property type="entry name" value="nusB"/>
    <property type="match status" value="1"/>
</dbReference>
<evidence type="ECO:0000256" key="4">
    <source>
        <dbReference type="ARBA" id="ARBA00023015"/>
    </source>
</evidence>
<keyword evidence="9" id="KW-1185">Reference proteome</keyword>
<evidence type="ECO:0000259" key="7">
    <source>
        <dbReference type="Pfam" id="PF01029"/>
    </source>
</evidence>
<keyword evidence="3 6" id="KW-0694">RNA-binding</keyword>
<dbReference type="Gene3D" id="1.10.940.10">
    <property type="entry name" value="NusB-like"/>
    <property type="match status" value="1"/>
</dbReference>
<organism evidence="8 9">
    <name type="scientific">Gracilimonas sediminicola</name>
    <dbReference type="NCBI Taxonomy" id="2952158"/>
    <lineage>
        <taxon>Bacteria</taxon>
        <taxon>Pseudomonadati</taxon>
        <taxon>Balneolota</taxon>
        <taxon>Balneolia</taxon>
        <taxon>Balneolales</taxon>
        <taxon>Balneolaceae</taxon>
        <taxon>Gracilimonas</taxon>
    </lineage>
</organism>
<dbReference type="HAMAP" id="MF_00073">
    <property type="entry name" value="NusB"/>
    <property type="match status" value="1"/>
</dbReference>
<dbReference type="PANTHER" id="PTHR11078:SF3">
    <property type="entry name" value="ANTITERMINATION NUSB DOMAIN-CONTAINING PROTEIN"/>
    <property type="match status" value="1"/>
</dbReference>
<reference evidence="8" key="1">
    <citation type="submission" date="2022-06" db="EMBL/GenBank/DDBJ databases">
        <title>Gracilimonas sp. CAU 1638 isolated from sea sediment.</title>
        <authorList>
            <person name="Kim W."/>
        </authorList>
    </citation>
    <scope>NUCLEOTIDE SEQUENCE</scope>
    <source>
        <strain evidence="8">CAU 1638</strain>
    </source>
</reference>
<dbReference type="Proteomes" id="UP001139125">
    <property type="component" value="Unassembled WGS sequence"/>
</dbReference>
<comment type="function">
    <text evidence="6">Involved in transcription antitermination. Required for transcription of ribosomal RNA (rRNA) genes. Binds specifically to the boxA antiterminator sequence of the ribosomal RNA (rrn) operons.</text>
</comment>
<proteinExistence type="inferred from homology"/>
<dbReference type="AlphaFoldDB" id="A0A9X2L7H6"/>
<evidence type="ECO:0000256" key="3">
    <source>
        <dbReference type="ARBA" id="ARBA00022884"/>
    </source>
</evidence>
<dbReference type="GO" id="GO:0006353">
    <property type="term" value="P:DNA-templated transcription termination"/>
    <property type="evidence" value="ECO:0007669"/>
    <property type="project" value="UniProtKB-UniRule"/>
</dbReference>
<dbReference type="EMBL" id="JANDBC010000003">
    <property type="protein sequence ID" value="MCP9292953.1"/>
    <property type="molecule type" value="Genomic_DNA"/>
</dbReference>
<comment type="caution">
    <text evidence="8">The sequence shown here is derived from an EMBL/GenBank/DDBJ whole genome shotgun (WGS) entry which is preliminary data.</text>
</comment>
<dbReference type="InterPro" id="IPR035926">
    <property type="entry name" value="NusB-like_sf"/>
</dbReference>